<organism evidence="7 8">
    <name type="scientific">Tissierella pigra</name>
    <dbReference type="NCBI Taxonomy" id="2607614"/>
    <lineage>
        <taxon>Bacteria</taxon>
        <taxon>Bacillati</taxon>
        <taxon>Bacillota</taxon>
        <taxon>Tissierellia</taxon>
        <taxon>Tissierellales</taxon>
        <taxon>Tissierellaceae</taxon>
        <taxon>Tissierella</taxon>
    </lineage>
</organism>
<dbReference type="InterPro" id="IPR051533">
    <property type="entry name" value="WaaL-like"/>
</dbReference>
<dbReference type="EMBL" id="VUNQ01000009">
    <property type="protein sequence ID" value="MSU00945.1"/>
    <property type="molecule type" value="Genomic_DNA"/>
</dbReference>
<comment type="caution">
    <text evidence="7">The sequence shown here is derived from an EMBL/GenBank/DDBJ whole genome shotgun (WGS) entry which is preliminary data.</text>
</comment>
<dbReference type="InterPro" id="IPR007016">
    <property type="entry name" value="O-antigen_ligase-rel_domated"/>
</dbReference>
<dbReference type="PANTHER" id="PTHR37422">
    <property type="entry name" value="TEICHURONIC ACID BIOSYNTHESIS PROTEIN TUAE"/>
    <property type="match status" value="1"/>
</dbReference>
<name>A0A6N7XWT4_9FIRM</name>
<evidence type="ECO:0000256" key="4">
    <source>
        <dbReference type="ARBA" id="ARBA00023136"/>
    </source>
</evidence>
<proteinExistence type="predicted"/>
<feature type="transmembrane region" description="Helical" evidence="5">
    <location>
        <begin position="337"/>
        <end position="357"/>
    </location>
</feature>
<dbReference type="GO" id="GO:0016020">
    <property type="term" value="C:membrane"/>
    <property type="evidence" value="ECO:0007669"/>
    <property type="project" value="UniProtKB-SubCell"/>
</dbReference>
<evidence type="ECO:0000256" key="5">
    <source>
        <dbReference type="SAM" id="Phobius"/>
    </source>
</evidence>
<gene>
    <name evidence="7" type="ORF">FYJ83_05635</name>
</gene>
<feature type="transmembrane region" description="Helical" evidence="5">
    <location>
        <begin position="421"/>
        <end position="442"/>
    </location>
</feature>
<keyword evidence="4 5" id="KW-0472">Membrane</keyword>
<feature type="transmembrane region" description="Helical" evidence="5">
    <location>
        <begin position="192"/>
        <end position="210"/>
    </location>
</feature>
<feature type="transmembrane region" description="Helical" evidence="5">
    <location>
        <begin position="133"/>
        <end position="154"/>
    </location>
</feature>
<sequence>MKMEYLINNSLIIGYIYKLLMFVKNKFKDSLIYGLSISFVKKIQYYLSYSKIWNYLKRPDYLDTIWRNSFIYRVLDKCLNGPIIFFRKFYLKYEEAFSYSYIFKFIKFLISRFEIVIGLTLIFTFIIPDHRWYNIYGVLFTLILLILFIIKIIIEPAKSIDIFHLDFSLVLFFATITLATVTSLFPRESINYFIYYLISFITVIIIISSIDSTDELNRLIELLLMGTFLTVLYGIWQWKVVGIEVNPSLTDLTVNQSMSGRVFSTMGNPNIYGELLVLTMPFLGTVFFNSKSWWKKAFILCISLPIVVILLKTGSRSAWVSFAFAMFIFVFFKNKKLLPFMILIGILCIPILPQSIYRRILTIFNPNDSSIKYRKQILEPAIPMLKNYWLGGVGLGNQVFNTIYKRYKSFALKTVAHTHNLYLQLWLEAGILALGSFILLIFRLFKKSMVLIFNKKDDSINNILIACISGIGGLMVMGFADHVWFYNRILFLFFIVVGICLCGLKLLNKQ</sequence>
<evidence type="ECO:0000256" key="2">
    <source>
        <dbReference type="ARBA" id="ARBA00022692"/>
    </source>
</evidence>
<keyword evidence="2 5" id="KW-0812">Transmembrane</keyword>
<feature type="transmembrane region" description="Helical" evidence="5">
    <location>
        <begin position="222"/>
        <end position="238"/>
    </location>
</feature>
<reference evidence="7 8" key="1">
    <citation type="submission" date="2019-09" db="EMBL/GenBank/DDBJ databases">
        <title>In-depth cultivation of the pig gut microbiome towards novel bacterial diversity and tailored functional studies.</title>
        <authorList>
            <person name="Wylensek D."/>
            <person name="Hitch T.C.A."/>
            <person name="Clavel T."/>
        </authorList>
    </citation>
    <scope>NUCLEOTIDE SEQUENCE [LARGE SCALE GENOMIC DNA]</scope>
    <source>
        <strain evidence="7 8">WCA3-693-APC-4?</strain>
    </source>
</reference>
<evidence type="ECO:0000313" key="8">
    <source>
        <dbReference type="Proteomes" id="UP000469523"/>
    </source>
</evidence>
<evidence type="ECO:0000259" key="6">
    <source>
        <dbReference type="Pfam" id="PF04932"/>
    </source>
</evidence>
<feature type="domain" description="O-antigen ligase-related" evidence="6">
    <location>
        <begin position="304"/>
        <end position="437"/>
    </location>
</feature>
<protein>
    <recommendedName>
        <fullName evidence="6">O-antigen ligase-related domain-containing protein</fullName>
    </recommendedName>
</protein>
<evidence type="ECO:0000256" key="3">
    <source>
        <dbReference type="ARBA" id="ARBA00022989"/>
    </source>
</evidence>
<feature type="transmembrane region" description="Helical" evidence="5">
    <location>
        <begin position="463"/>
        <end position="480"/>
    </location>
</feature>
<feature type="transmembrane region" description="Helical" evidence="5">
    <location>
        <begin position="166"/>
        <end position="186"/>
    </location>
</feature>
<dbReference type="Pfam" id="PF04932">
    <property type="entry name" value="Wzy_C"/>
    <property type="match status" value="1"/>
</dbReference>
<feature type="transmembrane region" description="Helical" evidence="5">
    <location>
        <begin position="109"/>
        <end position="127"/>
    </location>
</feature>
<evidence type="ECO:0000313" key="7">
    <source>
        <dbReference type="EMBL" id="MSU00945.1"/>
    </source>
</evidence>
<evidence type="ECO:0000256" key="1">
    <source>
        <dbReference type="ARBA" id="ARBA00004141"/>
    </source>
</evidence>
<dbReference type="PANTHER" id="PTHR37422:SF13">
    <property type="entry name" value="LIPOPOLYSACCHARIDE BIOSYNTHESIS PROTEIN PA4999-RELATED"/>
    <property type="match status" value="1"/>
</dbReference>
<keyword evidence="3 5" id="KW-1133">Transmembrane helix</keyword>
<feature type="transmembrane region" description="Helical" evidence="5">
    <location>
        <begin position="293"/>
        <end position="311"/>
    </location>
</feature>
<dbReference type="Proteomes" id="UP000469523">
    <property type="component" value="Unassembled WGS sequence"/>
</dbReference>
<feature type="transmembrane region" description="Helical" evidence="5">
    <location>
        <begin position="271"/>
        <end position="288"/>
    </location>
</feature>
<dbReference type="AlphaFoldDB" id="A0A6N7XWT4"/>
<keyword evidence="8" id="KW-1185">Reference proteome</keyword>
<accession>A0A6N7XWT4</accession>
<feature type="transmembrane region" description="Helical" evidence="5">
    <location>
        <begin position="486"/>
        <end position="507"/>
    </location>
</feature>
<comment type="subcellular location">
    <subcellularLocation>
        <location evidence="1">Membrane</location>
        <topology evidence="1">Multi-pass membrane protein</topology>
    </subcellularLocation>
</comment>